<keyword evidence="3" id="KW-1185">Reference proteome</keyword>
<organism evidence="2">
    <name type="scientific">Spirodela intermedia</name>
    <name type="common">Intermediate duckweed</name>
    <dbReference type="NCBI Taxonomy" id="51605"/>
    <lineage>
        <taxon>Eukaryota</taxon>
        <taxon>Viridiplantae</taxon>
        <taxon>Streptophyta</taxon>
        <taxon>Embryophyta</taxon>
        <taxon>Tracheophyta</taxon>
        <taxon>Spermatophyta</taxon>
        <taxon>Magnoliopsida</taxon>
        <taxon>Liliopsida</taxon>
        <taxon>Araceae</taxon>
        <taxon>Lemnoideae</taxon>
        <taxon>Spirodela</taxon>
    </lineage>
</organism>
<reference evidence="2 3" key="1">
    <citation type="submission" date="2019-12" db="EMBL/GenBank/DDBJ databases">
        <authorList>
            <person name="Scholz U."/>
            <person name="Mascher M."/>
            <person name="Fiebig A."/>
        </authorList>
    </citation>
    <scope>NUCLEOTIDE SEQUENCE</scope>
</reference>
<name>A0A7I8J468_SPIIN</name>
<evidence type="ECO:0000256" key="1">
    <source>
        <dbReference type="SAM" id="MobiDB-lite"/>
    </source>
</evidence>
<proteinExistence type="predicted"/>
<dbReference type="EMBL" id="CACRZD030000008">
    <property type="protein sequence ID" value="CAA6664150.1"/>
    <property type="molecule type" value="Genomic_DNA"/>
</dbReference>
<evidence type="ECO:0000313" key="2">
    <source>
        <dbReference type="EMBL" id="CAA2624714.1"/>
    </source>
</evidence>
<feature type="compositionally biased region" description="Basic residues" evidence="1">
    <location>
        <begin position="1"/>
        <end position="15"/>
    </location>
</feature>
<gene>
    <name evidence="2" type="ORF">SI7747_08010539</name>
</gene>
<protein>
    <submittedName>
        <fullName evidence="2">Uncharacterized protein</fullName>
    </submittedName>
</protein>
<accession>A0A7I8J468</accession>
<dbReference type="AlphaFoldDB" id="A0A7I8J468"/>
<dbReference type="Proteomes" id="UP001189122">
    <property type="component" value="Unassembled WGS sequence"/>
</dbReference>
<feature type="compositionally biased region" description="Gly residues" evidence="1">
    <location>
        <begin position="16"/>
        <end position="26"/>
    </location>
</feature>
<sequence>MRQSGIRRRGRRGGRRGPVGGGGDVDGSGRRGERQQ</sequence>
<feature type="region of interest" description="Disordered" evidence="1">
    <location>
        <begin position="1"/>
        <end position="36"/>
    </location>
</feature>
<feature type="compositionally biased region" description="Basic and acidic residues" evidence="1">
    <location>
        <begin position="27"/>
        <end position="36"/>
    </location>
</feature>
<dbReference type="EMBL" id="LR743595">
    <property type="protein sequence ID" value="CAA2624714.1"/>
    <property type="molecule type" value="Genomic_DNA"/>
</dbReference>
<evidence type="ECO:0000313" key="3">
    <source>
        <dbReference type="Proteomes" id="UP001189122"/>
    </source>
</evidence>